<keyword evidence="5 8" id="KW-0812">Transmembrane</keyword>
<evidence type="ECO:0000256" key="3">
    <source>
        <dbReference type="ARBA" id="ARBA00022475"/>
    </source>
</evidence>
<protein>
    <submittedName>
        <fullName evidence="10">Sugar transferase</fullName>
    </submittedName>
</protein>
<sequence length="236" mass="27146">MSAEMKKSNHYEMEIVSGSSISTSVESKAYTISLPKAAKRTLDIFGALFGLVLLLPVFILITLLMKIKEPSGSVFFKQNRIGKNMASFKIIKFRSMIVNAEEKLRADNALYQKYVENNYKLEQDEDPRITKLGRFLRKTSLDELPQLINVLKGEMSLVGPRPVVRDELKEYGDRFVDFLSVKPGITGYWQVSGRSNVGYPERVDLELHYIYHHSIWLDIKILFMTVWNVLLKRGAY</sequence>
<keyword evidence="3" id="KW-1003">Cell membrane</keyword>
<accession>A0ABY5SGI4</accession>
<feature type="domain" description="Bacterial sugar transferase" evidence="9">
    <location>
        <begin position="39"/>
        <end position="230"/>
    </location>
</feature>
<evidence type="ECO:0000256" key="4">
    <source>
        <dbReference type="ARBA" id="ARBA00022679"/>
    </source>
</evidence>
<evidence type="ECO:0000256" key="2">
    <source>
        <dbReference type="ARBA" id="ARBA00006464"/>
    </source>
</evidence>
<reference evidence="10" key="1">
    <citation type="submission" date="2022-01" db="EMBL/GenBank/DDBJ databases">
        <title>Paenibacillus spongiae sp. nov., isolated from marine sponge.</title>
        <authorList>
            <person name="Li Z."/>
            <person name="Zhang M."/>
        </authorList>
    </citation>
    <scope>NUCLEOTIDE SEQUENCE</scope>
    <source>
        <strain evidence="10">PHS-Z3</strain>
    </source>
</reference>
<dbReference type="EMBL" id="CP091430">
    <property type="protein sequence ID" value="UVI31605.1"/>
    <property type="molecule type" value="Genomic_DNA"/>
</dbReference>
<evidence type="ECO:0000256" key="5">
    <source>
        <dbReference type="ARBA" id="ARBA00022692"/>
    </source>
</evidence>
<dbReference type="Proteomes" id="UP001057877">
    <property type="component" value="Chromosome"/>
</dbReference>
<dbReference type="RefSeq" id="WP_258387667.1">
    <property type="nucleotide sequence ID" value="NZ_CP091430.1"/>
</dbReference>
<dbReference type="PANTHER" id="PTHR30576">
    <property type="entry name" value="COLANIC BIOSYNTHESIS UDP-GLUCOSE LIPID CARRIER TRANSFERASE"/>
    <property type="match status" value="1"/>
</dbReference>
<evidence type="ECO:0000313" key="11">
    <source>
        <dbReference type="Proteomes" id="UP001057877"/>
    </source>
</evidence>
<evidence type="ECO:0000259" key="9">
    <source>
        <dbReference type="Pfam" id="PF02397"/>
    </source>
</evidence>
<evidence type="ECO:0000256" key="6">
    <source>
        <dbReference type="ARBA" id="ARBA00022989"/>
    </source>
</evidence>
<dbReference type="GO" id="GO:0016740">
    <property type="term" value="F:transferase activity"/>
    <property type="evidence" value="ECO:0007669"/>
    <property type="project" value="UniProtKB-KW"/>
</dbReference>
<keyword evidence="11" id="KW-1185">Reference proteome</keyword>
<evidence type="ECO:0000256" key="8">
    <source>
        <dbReference type="SAM" id="Phobius"/>
    </source>
</evidence>
<organism evidence="10 11">
    <name type="scientific">Paenibacillus spongiae</name>
    <dbReference type="NCBI Taxonomy" id="2909671"/>
    <lineage>
        <taxon>Bacteria</taxon>
        <taxon>Bacillati</taxon>
        <taxon>Bacillota</taxon>
        <taxon>Bacilli</taxon>
        <taxon>Bacillales</taxon>
        <taxon>Paenibacillaceae</taxon>
        <taxon>Paenibacillus</taxon>
    </lineage>
</organism>
<keyword evidence="7 8" id="KW-0472">Membrane</keyword>
<dbReference type="PANTHER" id="PTHR30576:SF4">
    <property type="entry name" value="UNDECAPRENYL-PHOSPHATE GALACTOSE PHOSPHOTRANSFERASE"/>
    <property type="match status" value="1"/>
</dbReference>
<comment type="similarity">
    <text evidence="2">Belongs to the bacterial sugar transferase family.</text>
</comment>
<evidence type="ECO:0000313" key="10">
    <source>
        <dbReference type="EMBL" id="UVI31605.1"/>
    </source>
</evidence>
<keyword evidence="4 10" id="KW-0808">Transferase</keyword>
<feature type="transmembrane region" description="Helical" evidence="8">
    <location>
        <begin position="44"/>
        <end position="65"/>
    </location>
</feature>
<dbReference type="Pfam" id="PF02397">
    <property type="entry name" value="Bac_transf"/>
    <property type="match status" value="1"/>
</dbReference>
<comment type="subcellular location">
    <subcellularLocation>
        <location evidence="1">Cell membrane</location>
    </subcellularLocation>
</comment>
<dbReference type="InterPro" id="IPR003362">
    <property type="entry name" value="Bact_transf"/>
</dbReference>
<keyword evidence="6 8" id="KW-1133">Transmembrane helix</keyword>
<name>A0ABY5SGI4_9BACL</name>
<proteinExistence type="inferred from homology"/>
<evidence type="ECO:0000256" key="7">
    <source>
        <dbReference type="ARBA" id="ARBA00023136"/>
    </source>
</evidence>
<gene>
    <name evidence="10" type="ORF">L1F29_07230</name>
</gene>
<evidence type="ECO:0000256" key="1">
    <source>
        <dbReference type="ARBA" id="ARBA00004236"/>
    </source>
</evidence>